<organism evidence="3 4">
    <name type="scientific">Vitrella brassicaformis (strain CCMP3155)</name>
    <dbReference type="NCBI Taxonomy" id="1169540"/>
    <lineage>
        <taxon>Eukaryota</taxon>
        <taxon>Sar</taxon>
        <taxon>Alveolata</taxon>
        <taxon>Colpodellida</taxon>
        <taxon>Vitrellaceae</taxon>
        <taxon>Vitrella</taxon>
    </lineage>
</organism>
<dbReference type="STRING" id="1169540.A0A0G4GG45"/>
<dbReference type="EMBL" id="CDMY01000656">
    <property type="protein sequence ID" value="CEM28591.1"/>
    <property type="molecule type" value="Genomic_DNA"/>
</dbReference>
<dbReference type="Pfam" id="PF02493">
    <property type="entry name" value="MORN"/>
    <property type="match status" value="2"/>
</dbReference>
<name>A0A0G4GG45_VITBC</name>
<dbReference type="InterPro" id="IPR003409">
    <property type="entry name" value="MORN"/>
</dbReference>
<feature type="region of interest" description="Disordered" evidence="2">
    <location>
        <begin position="1"/>
        <end position="24"/>
    </location>
</feature>
<protein>
    <recommendedName>
        <fullName evidence="5">MORN repeat-containing protein 5</fullName>
    </recommendedName>
</protein>
<evidence type="ECO:0000313" key="3">
    <source>
        <dbReference type="EMBL" id="CEM28591.1"/>
    </source>
</evidence>
<reference evidence="3 4" key="1">
    <citation type="submission" date="2014-11" db="EMBL/GenBank/DDBJ databases">
        <authorList>
            <person name="Zhu J."/>
            <person name="Qi W."/>
            <person name="Song R."/>
        </authorList>
    </citation>
    <scope>NUCLEOTIDE SEQUENCE [LARGE SCALE GENOMIC DNA]</scope>
</reference>
<dbReference type="OrthoDB" id="437960at2759"/>
<sequence length="323" mass="35051">MAPKKAVASEEAPPSPPPPAVEHKCGELKLPSGSVYVGEYRTVDGVKEYHGKGTLAQGCEFLEGEWNEGDLLHGRYAFQSGASYEGQFYHNAFHGQGIYTWPEGKTYEGTFANGAMDGWGRLTLKTLPQAAQMSTFEGVFTQGAYDSNYDRQQSLQGDFEESYTSTWGGSALQALQRINDALTQGQPIDGFLLPNPPAEGEGADEPHPQGDHSTAVFAPPYPTQESLRADGVAALCSSPEEEREIHVLRAKDDATHTSASQIRAKQFVGCGQVVEISVPSKNTHVALANCNTRRPLPDVAEWRVVSFFCEMPEQAAGAPKKKK</sequence>
<feature type="region of interest" description="Disordered" evidence="2">
    <location>
        <begin position="194"/>
        <end position="214"/>
    </location>
</feature>
<evidence type="ECO:0000313" key="4">
    <source>
        <dbReference type="Proteomes" id="UP000041254"/>
    </source>
</evidence>
<dbReference type="PANTHER" id="PTHR23084:SF263">
    <property type="entry name" value="MORN REPEAT-CONTAINING PROTEIN 1"/>
    <property type="match status" value="1"/>
</dbReference>
<dbReference type="SUPFAM" id="SSF82185">
    <property type="entry name" value="Histone H3 K4-specific methyltransferase SET7/9 N-terminal domain"/>
    <property type="match status" value="1"/>
</dbReference>
<dbReference type="VEuPathDB" id="CryptoDB:Vbra_17710"/>
<dbReference type="Gene3D" id="2.20.110.10">
    <property type="entry name" value="Histone H3 K4-specific methyltransferase SET7/9 N-terminal domain"/>
    <property type="match status" value="1"/>
</dbReference>
<evidence type="ECO:0008006" key="5">
    <source>
        <dbReference type="Google" id="ProtNLM"/>
    </source>
</evidence>
<keyword evidence="1" id="KW-0677">Repeat</keyword>
<gene>
    <name evidence="3" type="ORF">Vbra_17710</name>
</gene>
<dbReference type="PhylomeDB" id="A0A0G4GG45"/>
<dbReference type="PANTHER" id="PTHR23084">
    <property type="entry name" value="PHOSPHATIDYLINOSITOL-4-PHOSPHATE 5-KINASE RELATED"/>
    <property type="match status" value="1"/>
</dbReference>
<keyword evidence="4" id="KW-1185">Reference proteome</keyword>
<dbReference type="SMART" id="SM00698">
    <property type="entry name" value="MORN"/>
    <property type="match status" value="2"/>
</dbReference>
<evidence type="ECO:0000256" key="2">
    <source>
        <dbReference type="SAM" id="MobiDB-lite"/>
    </source>
</evidence>
<accession>A0A0G4GG45</accession>
<dbReference type="AlphaFoldDB" id="A0A0G4GG45"/>
<dbReference type="InParanoid" id="A0A0G4GG45"/>
<dbReference type="Proteomes" id="UP000041254">
    <property type="component" value="Unassembled WGS sequence"/>
</dbReference>
<evidence type="ECO:0000256" key="1">
    <source>
        <dbReference type="ARBA" id="ARBA00022737"/>
    </source>
</evidence>
<dbReference type="OMA" id="ANCNTRR"/>
<proteinExistence type="predicted"/>